<protein>
    <submittedName>
        <fullName evidence="1">Uncharacterized protein</fullName>
    </submittedName>
</protein>
<gene>
    <name evidence="1" type="ORF">HUJ06_004079</name>
</gene>
<dbReference type="EMBL" id="DUZY01000007">
    <property type="protein sequence ID" value="DAD45849.1"/>
    <property type="molecule type" value="Genomic_DNA"/>
</dbReference>
<proteinExistence type="predicted"/>
<keyword evidence="2" id="KW-1185">Reference proteome</keyword>
<evidence type="ECO:0000313" key="2">
    <source>
        <dbReference type="Proteomes" id="UP000607653"/>
    </source>
</evidence>
<reference evidence="1 2" key="1">
    <citation type="journal article" date="2020" name="Mol. Biol. Evol.">
        <title>Distinct Expression and Methylation Patterns for Genes with Different Fates following a Single Whole-Genome Duplication in Flowering Plants.</title>
        <authorList>
            <person name="Shi T."/>
            <person name="Rahmani R.S."/>
            <person name="Gugger P.F."/>
            <person name="Wang M."/>
            <person name="Li H."/>
            <person name="Zhang Y."/>
            <person name="Li Z."/>
            <person name="Wang Q."/>
            <person name="Van de Peer Y."/>
            <person name="Marchal K."/>
            <person name="Chen J."/>
        </authorList>
    </citation>
    <scope>NUCLEOTIDE SEQUENCE [LARGE SCALE GENOMIC DNA]</scope>
    <source>
        <tissue evidence="1">Leaf</tissue>
    </source>
</reference>
<sequence>MMILERCKELVELHVTKCSGFEADDEVLKLSSHIKSFRSEGSKVRSWYEEWDDLLCMIDIMFA</sequence>
<comment type="caution">
    <text evidence="1">The sequence shown here is derived from an EMBL/GenBank/DDBJ whole genome shotgun (WGS) entry which is preliminary data.</text>
</comment>
<organism evidence="1 2">
    <name type="scientific">Nelumbo nucifera</name>
    <name type="common">Sacred lotus</name>
    <dbReference type="NCBI Taxonomy" id="4432"/>
    <lineage>
        <taxon>Eukaryota</taxon>
        <taxon>Viridiplantae</taxon>
        <taxon>Streptophyta</taxon>
        <taxon>Embryophyta</taxon>
        <taxon>Tracheophyta</taxon>
        <taxon>Spermatophyta</taxon>
        <taxon>Magnoliopsida</taxon>
        <taxon>Proteales</taxon>
        <taxon>Nelumbonaceae</taxon>
        <taxon>Nelumbo</taxon>
    </lineage>
</organism>
<dbReference type="Proteomes" id="UP000607653">
    <property type="component" value="Unassembled WGS sequence"/>
</dbReference>
<evidence type="ECO:0000313" key="1">
    <source>
        <dbReference type="EMBL" id="DAD45849.1"/>
    </source>
</evidence>
<dbReference type="AlphaFoldDB" id="A0A822ZR83"/>
<name>A0A822ZR83_NELNU</name>
<accession>A0A822ZR83</accession>